<feature type="compositionally biased region" description="Low complexity" evidence="1">
    <location>
        <begin position="84"/>
        <end position="93"/>
    </location>
</feature>
<feature type="compositionally biased region" description="Gly residues" evidence="1">
    <location>
        <begin position="17"/>
        <end position="26"/>
    </location>
</feature>
<dbReference type="EnsemblPlants" id="OGLUM05G18500.1">
    <property type="protein sequence ID" value="OGLUM05G18500.1"/>
    <property type="gene ID" value="OGLUM05G18500"/>
</dbReference>
<keyword evidence="3" id="KW-1185">Reference proteome</keyword>
<reference evidence="2" key="2">
    <citation type="submission" date="2018-05" db="EMBL/GenBank/DDBJ databases">
        <title>OgluRS3 (Oryza glumaepatula Reference Sequence Version 3).</title>
        <authorList>
            <person name="Zhang J."/>
            <person name="Kudrna D."/>
            <person name="Lee S."/>
            <person name="Talag J."/>
            <person name="Welchert J."/>
            <person name="Wing R.A."/>
        </authorList>
    </citation>
    <scope>NUCLEOTIDE SEQUENCE [LARGE SCALE GENOMIC DNA]</scope>
</reference>
<feature type="region of interest" description="Disordered" evidence="1">
    <location>
        <begin position="1"/>
        <end position="48"/>
    </location>
</feature>
<feature type="region of interest" description="Disordered" evidence="1">
    <location>
        <begin position="60"/>
        <end position="120"/>
    </location>
</feature>
<feature type="compositionally biased region" description="Basic residues" evidence="1">
    <location>
        <begin position="36"/>
        <end position="48"/>
    </location>
</feature>
<organism evidence="2">
    <name type="scientific">Oryza glumipatula</name>
    <dbReference type="NCBI Taxonomy" id="40148"/>
    <lineage>
        <taxon>Eukaryota</taxon>
        <taxon>Viridiplantae</taxon>
        <taxon>Streptophyta</taxon>
        <taxon>Embryophyta</taxon>
        <taxon>Tracheophyta</taxon>
        <taxon>Spermatophyta</taxon>
        <taxon>Magnoliopsida</taxon>
        <taxon>Liliopsida</taxon>
        <taxon>Poales</taxon>
        <taxon>Poaceae</taxon>
        <taxon>BOP clade</taxon>
        <taxon>Oryzoideae</taxon>
        <taxon>Oryzeae</taxon>
        <taxon>Oryzinae</taxon>
        <taxon>Oryza</taxon>
    </lineage>
</organism>
<dbReference type="AlphaFoldDB" id="A0A0D9ZZJ5"/>
<reference evidence="2" key="1">
    <citation type="submission" date="2015-04" db="UniProtKB">
        <authorList>
            <consortium name="EnsemblPlants"/>
        </authorList>
    </citation>
    <scope>IDENTIFICATION</scope>
</reference>
<proteinExistence type="predicted"/>
<evidence type="ECO:0000256" key="1">
    <source>
        <dbReference type="SAM" id="MobiDB-lite"/>
    </source>
</evidence>
<dbReference type="Gramene" id="OGLUM05G18500.1">
    <property type="protein sequence ID" value="OGLUM05G18500.1"/>
    <property type="gene ID" value="OGLUM05G18500"/>
</dbReference>
<protein>
    <submittedName>
        <fullName evidence="2">Uncharacterized protein</fullName>
    </submittedName>
</protein>
<feature type="compositionally biased region" description="Basic and acidic residues" evidence="1">
    <location>
        <begin position="106"/>
        <end position="120"/>
    </location>
</feature>
<dbReference type="HOGENOM" id="CLU_2053309_0_0_1"/>
<evidence type="ECO:0000313" key="2">
    <source>
        <dbReference type="EnsemblPlants" id="OGLUM05G18500.1"/>
    </source>
</evidence>
<dbReference type="Proteomes" id="UP000026961">
    <property type="component" value="Chromosome 5"/>
</dbReference>
<evidence type="ECO:0000313" key="3">
    <source>
        <dbReference type="Proteomes" id="UP000026961"/>
    </source>
</evidence>
<sequence length="120" mass="13660">MRRAPARGNEGMWSVGAGAGNEGGSGELRKRAGVVGRRRRETRRRRREMRRVVRGGWVLTGMRRKQRPPAQLAGMEIGTACSSRRWPQLLTRRPQPPSRPPTASSVHRESKGQRRIEKKR</sequence>
<name>A0A0D9ZZJ5_9ORYZ</name>
<accession>A0A0D9ZZJ5</accession>